<reference evidence="2 3" key="1">
    <citation type="submission" date="2020-11" db="EMBL/GenBank/DDBJ databases">
        <authorList>
            <person name="Kim M.K."/>
        </authorList>
    </citation>
    <scope>NUCLEOTIDE SEQUENCE [LARGE SCALE GENOMIC DNA]</scope>
    <source>
        <strain evidence="2 3">BT439</strain>
    </source>
</reference>
<feature type="transmembrane region" description="Helical" evidence="1">
    <location>
        <begin position="69"/>
        <end position="87"/>
    </location>
</feature>
<sequence>MNPAQQKRYEHWAGIGYGSGHLISTAFQYFTHTGNYDPGRPVPVTMGQAACLSALMFGHAYLVWNGKRWAKALLLLFLVGGAVFALVEASKGHQRMYGGWGIAHGLFQWGLCAAVAVCLLLSFRRTTAAFDALPEAPQVLP</sequence>
<keyword evidence="1" id="KW-0472">Membrane</keyword>
<keyword evidence="1" id="KW-0812">Transmembrane</keyword>
<keyword evidence="3" id="KW-1185">Reference proteome</keyword>
<evidence type="ECO:0000256" key="1">
    <source>
        <dbReference type="SAM" id="Phobius"/>
    </source>
</evidence>
<comment type="caution">
    <text evidence="2">The sequence shown here is derived from an EMBL/GenBank/DDBJ whole genome shotgun (WGS) entry which is preliminary data.</text>
</comment>
<feature type="transmembrane region" description="Helical" evidence="1">
    <location>
        <begin position="99"/>
        <end position="123"/>
    </location>
</feature>
<proteinExistence type="predicted"/>
<organism evidence="2 3">
    <name type="scientific">Hymenobacter properus</name>
    <dbReference type="NCBI Taxonomy" id="2791026"/>
    <lineage>
        <taxon>Bacteria</taxon>
        <taxon>Pseudomonadati</taxon>
        <taxon>Bacteroidota</taxon>
        <taxon>Cytophagia</taxon>
        <taxon>Cytophagales</taxon>
        <taxon>Hymenobacteraceae</taxon>
        <taxon>Hymenobacter</taxon>
    </lineage>
</organism>
<dbReference type="RefSeq" id="WP_196287550.1">
    <property type="nucleotide sequence ID" value="NZ_JADQDP010000003.1"/>
</dbReference>
<evidence type="ECO:0000313" key="2">
    <source>
        <dbReference type="EMBL" id="MBF9143240.1"/>
    </source>
</evidence>
<dbReference type="AlphaFoldDB" id="A0A931BG12"/>
<dbReference type="Proteomes" id="UP000645610">
    <property type="component" value="Unassembled WGS sequence"/>
</dbReference>
<evidence type="ECO:0000313" key="3">
    <source>
        <dbReference type="Proteomes" id="UP000645610"/>
    </source>
</evidence>
<name>A0A931BG12_9BACT</name>
<gene>
    <name evidence="2" type="ORF">I2I01_16455</name>
</gene>
<feature type="transmembrane region" description="Helical" evidence="1">
    <location>
        <begin position="12"/>
        <end position="30"/>
    </location>
</feature>
<keyword evidence="1" id="KW-1133">Transmembrane helix</keyword>
<dbReference type="EMBL" id="JADQDP010000003">
    <property type="protein sequence ID" value="MBF9143240.1"/>
    <property type="molecule type" value="Genomic_DNA"/>
</dbReference>
<protein>
    <submittedName>
        <fullName evidence="2">Uncharacterized protein</fullName>
    </submittedName>
</protein>
<feature type="transmembrane region" description="Helical" evidence="1">
    <location>
        <begin position="42"/>
        <end position="62"/>
    </location>
</feature>
<accession>A0A931BG12</accession>